<dbReference type="NCBIfam" id="TIGR00208">
    <property type="entry name" value="fliS"/>
    <property type="match status" value="1"/>
</dbReference>
<dbReference type="GO" id="GO:0071973">
    <property type="term" value="P:bacterial-type flagellum-dependent cell motility"/>
    <property type="evidence" value="ECO:0007669"/>
    <property type="project" value="TreeGrafter"/>
</dbReference>
<dbReference type="AlphaFoldDB" id="A0A559IQB9"/>
<accession>A0A559IQB9</accession>
<keyword evidence="7" id="KW-1185">Reference proteome</keyword>
<keyword evidence="5" id="KW-0143">Chaperone</keyword>
<keyword evidence="6" id="KW-0966">Cell projection</keyword>
<keyword evidence="6" id="KW-0969">Cilium</keyword>
<dbReference type="PANTHER" id="PTHR34773">
    <property type="entry name" value="FLAGELLAR SECRETION CHAPERONE FLIS"/>
    <property type="match status" value="1"/>
</dbReference>
<dbReference type="OrthoDB" id="1524959at2"/>
<dbReference type="GO" id="GO:0005829">
    <property type="term" value="C:cytosol"/>
    <property type="evidence" value="ECO:0007669"/>
    <property type="project" value="UniProtKB-SubCell"/>
</dbReference>
<evidence type="ECO:0000256" key="5">
    <source>
        <dbReference type="ARBA" id="ARBA00023186"/>
    </source>
</evidence>
<keyword evidence="3" id="KW-0963">Cytoplasm</keyword>
<gene>
    <name evidence="6" type="primary">fliS</name>
    <name evidence="6" type="ORF">FPZ44_16830</name>
</gene>
<dbReference type="InterPro" id="IPR003713">
    <property type="entry name" value="FliS"/>
</dbReference>
<evidence type="ECO:0000313" key="7">
    <source>
        <dbReference type="Proteomes" id="UP000318102"/>
    </source>
</evidence>
<evidence type="ECO:0000313" key="6">
    <source>
        <dbReference type="EMBL" id="TVX89839.1"/>
    </source>
</evidence>
<dbReference type="Proteomes" id="UP000318102">
    <property type="component" value="Unassembled WGS sequence"/>
</dbReference>
<comment type="subcellular location">
    <subcellularLocation>
        <location evidence="1">Cytoplasm</location>
        <location evidence="1">Cytosol</location>
    </subcellularLocation>
</comment>
<keyword evidence="6" id="KW-0282">Flagellum</keyword>
<dbReference type="InterPro" id="IPR036584">
    <property type="entry name" value="FliS_sf"/>
</dbReference>
<dbReference type="CDD" id="cd16098">
    <property type="entry name" value="FliS"/>
    <property type="match status" value="1"/>
</dbReference>
<evidence type="ECO:0000256" key="1">
    <source>
        <dbReference type="ARBA" id="ARBA00004514"/>
    </source>
</evidence>
<dbReference type="Gene3D" id="1.20.120.340">
    <property type="entry name" value="Flagellar protein FliS"/>
    <property type="match status" value="1"/>
</dbReference>
<evidence type="ECO:0000256" key="3">
    <source>
        <dbReference type="ARBA" id="ARBA00022490"/>
    </source>
</evidence>
<dbReference type="SUPFAM" id="SSF101116">
    <property type="entry name" value="Flagellar export chaperone FliS"/>
    <property type="match status" value="1"/>
</dbReference>
<evidence type="ECO:0000256" key="2">
    <source>
        <dbReference type="ARBA" id="ARBA00008787"/>
    </source>
</evidence>
<dbReference type="EMBL" id="VNJK01000002">
    <property type="protein sequence ID" value="TVX89839.1"/>
    <property type="molecule type" value="Genomic_DNA"/>
</dbReference>
<sequence>MYNAKQQDQYLKVKVETASPGELTLLLYQEMVKSLLKAKHLFAQQQFEEMNRFIYKARDIINELTITLNMEHAIARELYDLYMFYQRHLTDFMIQRNEQLLDDVLEFSKEMVETWKEALLIVRKSGQHVTV</sequence>
<reference evidence="6 7" key="1">
    <citation type="submission" date="2019-07" db="EMBL/GenBank/DDBJ databases">
        <authorList>
            <person name="Kim J."/>
        </authorList>
    </citation>
    <scope>NUCLEOTIDE SEQUENCE [LARGE SCALE GENOMIC DNA]</scope>
    <source>
        <strain evidence="6 7">N4</strain>
    </source>
</reference>
<proteinExistence type="inferred from homology"/>
<comment type="caution">
    <text evidence="6">The sequence shown here is derived from an EMBL/GenBank/DDBJ whole genome shotgun (WGS) entry which is preliminary data.</text>
</comment>
<comment type="similarity">
    <text evidence="2">Belongs to the FliS family.</text>
</comment>
<organism evidence="6 7">
    <name type="scientific">Paenibacillus agilis</name>
    <dbReference type="NCBI Taxonomy" id="3020863"/>
    <lineage>
        <taxon>Bacteria</taxon>
        <taxon>Bacillati</taxon>
        <taxon>Bacillota</taxon>
        <taxon>Bacilli</taxon>
        <taxon>Bacillales</taxon>
        <taxon>Paenibacillaceae</taxon>
        <taxon>Paenibacillus</taxon>
    </lineage>
</organism>
<dbReference type="GO" id="GO:0044780">
    <property type="term" value="P:bacterial-type flagellum assembly"/>
    <property type="evidence" value="ECO:0007669"/>
    <property type="project" value="InterPro"/>
</dbReference>
<name>A0A559IQB9_9BACL</name>
<protein>
    <submittedName>
        <fullName evidence="6">Flagellar export chaperone FliS</fullName>
    </submittedName>
</protein>
<dbReference type="PANTHER" id="PTHR34773:SF1">
    <property type="entry name" value="FLAGELLAR SECRETION CHAPERONE FLIS"/>
    <property type="match status" value="1"/>
</dbReference>
<dbReference type="Pfam" id="PF02561">
    <property type="entry name" value="FliS"/>
    <property type="match status" value="1"/>
</dbReference>
<keyword evidence="4" id="KW-1005">Bacterial flagellum biogenesis</keyword>
<evidence type="ECO:0000256" key="4">
    <source>
        <dbReference type="ARBA" id="ARBA00022795"/>
    </source>
</evidence>